<gene>
    <name evidence="1" type="ORF">JYK00_01810</name>
</gene>
<dbReference type="NCBIfam" id="TIGR01509">
    <property type="entry name" value="HAD-SF-IA-v3"/>
    <property type="match status" value="1"/>
</dbReference>
<dbReference type="RefSeq" id="WP_207567018.1">
    <property type="nucleotide sequence ID" value="NZ_CP071446.1"/>
</dbReference>
<dbReference type="SUPFAM" id="SSF56784">
    <property type="entry name" value="HAD-like"/>
    <property type="match status" value="1"/>
</dbReference>
<proteinExistence type="predicted"/>
<dbReference type="PANTHER" id="PTHR43611">
    <property type="entry name" value="ALPHA-D-GLUCOSE 1-PHOSPHATE PHOSPHATASE"/>
    <property type="match status" value="1"/>
</dbReference>
<dbReference type="Pfam" id="PF13419">
    <property type="entry name" value="HAD_2"/>
    <property type="match status" value="1"/>
</dbReference>
<evidence type="ECO:0000313" key="1">
    <source>
        <dbReference type="EMBL" id="QTA38299.1"/>
    </source>
</evidence>
<dbReference type="EMBL" id="CP071446">
    <property type="protein sequence ID" value="QTA38299.1"/>
    <property type="molecule type" value="Genomic_DNA"/>
</dbReference>
<dbReference type="InterPro" id="IPR006439">
    <property type="entry name" value="HAD-SF_hydro_IA"/>
</dbReference>
<dbReference type="SFLD" id="SFLDG01129">
    <property type="entry name" value="C1.5:_HAD__Beta-PGM__Phosphata"/>
    <property type="match status" value="1"/>
</dbReference>
<keyword evidence="2" id="KW-1185">Reference proteome</keyword>
<dbReference type="Proteomes" id="UP000671862">
    <property type="component" value="Chromosome"/>
</dbReference>
<dbReference type="Gene3D" id="1.10.150.240">
    <property type="entry name" value="Putative phosphatase, domain 2"/>
    <property type="match status" value="1"/>
</dbReference>
<accession>A0ABX7S6V1</accession>
<evidence type="ECO:0000313" key="2">
    <source>
        <dbReference type="Proteomes" id="UP000671862"/>
    </source>
</evidence>
<dbReference type="CDD" id="cd02603">
    <property type="entry name" value="HAD_sEH-N_like"/>
    <property type="match status" value="1"/>
</dbReference>
<dbReference type="InterPro" id="IPR036412">
    <property type="entry name" value="HAD-like_sf"/>
</dbReference>
<dbReference type="InterPro" id="IPR023198">
    <property type="entry name" value="PGP-like_dom2"/>
</dbReference>
<organism evidence="1 2">
    <name type="scientific">Thermosipho ferrireducens</name>
    <dbReference type="NCBI Taxonomy" id="2571116"/>
    <lineage>
        <taxon>Bacteria</taxon>
        <taxon>Thermotogati</taxon>
        <taxon>Thermotogota</taxon>
        <taxon>Thermotogae</taxon>
        <taxon>Thermotogales</taxon>
        <taxon>Fervidobacteriaceae</taxon>
        <taxon>Thermosipho</taxon>
    </lineage>
</organism>
<dbReference type="Gene3D" id="3.40.50.1000">
    <property type="entry name" value="HAD superfamily/HAD-like"/>
    <property type="match status" value="1"/>
</dbReference>
<name>A0ABX7S6V1_9BACT</name>
<dbReference type="InterPro" id="IPR041492">
    <property type="entry name" value="HAD_2"/>
</dbReference>
<protein>
    <submittedName>
        <fullName evidence="1">HAD family phosphatase</fullName>
    </submittedName>
</protein>
<reference evidence="1 2" key="1">
    <citation type="submission" date="2021-03" db="EMBL/GenBank/DDBJ databases">
        <title>Thermosipho ferrireducens sp.nov., an anaerobic thermophilic iron-reducing bacterium isolated from a deep-sea hydrothermal sulfide deposits.</title>
        <authorList>
            <person name="Zeng X."/>
            <person name="Chen Y."/>
            <person name="Shao Z."/>
        </authorList>
    </citation>
    <scope>NUCLEOTIDE SEQUENCE [LARGE SCALE GENOMIC DNA]</scope>
    <source>
        <strain evidence="1 2">JL129W03</strain>
    </source>
</reference>
<sequence length="200" mass="23875">MTIDTVIFDLGRVLINWYPYKYMKEKFGEDLAEKLNKAIFNATEWNLMDKGLLSEEELWNLHLKRFPDLKFYIEHLKSKVTEFLTPIEDNIKLIPKLKEKGYRLFILSNFSKNSFEAIYKKYDFFNYFDGMVISSHHKTVKPEKKIYQILIEKYNITPSTSLFIDDKIENINTARELGFSTIHLENPLELKKQLKNMMII</sequence>
<dbReference type="PANTHER" id="PTHR43611:SF3">
    <property type="entry name" value="FLAVIN MONONUCLEOTIDE HYDROLASE 1, CHLOROPLATIC"/>
    <property type="match status" value="1"/>
</dbReference>
<dbReference type="NCBIfam" id="TIGR01549">
    <property type="entry name" value="HAD-SF-IA-v1"/>
    <property type="match status" value="1"/>
</dbReference>
<dbReference type="SFLD" id="SFLDS00003">
    <property type="entry name" value="Haloacid_Dehalogenase"/>
    <property type="match status" value="1"/>
</dbReference>
<dbReference type="InterPro" id="IPR023214">
    <property type="entry name" value="HAD_sf"/>
</dbReference>